<dbReference type="VEuPathDB" id="ToxoDB:EMWEY_00030050"/>
<organism evidence="5 6">
    <name type="scientific">Eimeria maxima</name>
    <name type="common">Coccidian parasite</name>
    <dbReference type="NCBI Taxonomy" id="5804"/>
    <lineage>
        <taxon>Eukaryota</taxon>
        <taxon>Sar</taxon>
        <taxon>Alveolata</taxon>
        <taxon>Apicomplexa</taxon>
        <taxon>Conoidasida</taxon>
        <taxon>Coccidia</taxon>
        <taxon>Eucoccidiorida</taxon>
        <taxon>Eimeriorina</taxon>
        <taxon>Eimeriidae</taxon>
        <taxon>Eimeria</taxon>
    </lineage>
</organism>
<feature type="compositionally biased region" description="Basic and acidic residues" evidence="2">
    <location>
        <begin position="83"/>
        <end position="94"/>
    </location>
</feature>
<name>U6M8L8_EIMMA</name>
<dbReference type="CDD" id="cd00201">
    <property type="entry name" value="WW"/>
    <property type="match status" value="1"/>
</dbReference>
<evidence type="ECO:0000259" key="4">
    <source>
        <dbReference type="PROSITE" id="PS50102"/>
    </source>
</evidence>
<dbReference type="EMBL" id="HG721839">
    <property type="protein sequence ID" value="CDJ60376.1"/>
    <property type="molecule type" value="Genomic_DNA"/>
</dbReference>
<dbReference type="Gene3D" id="2.20.70.10">
    <property type="match status" value="1"/>
</dbReference>
<dbReference type="Proteomes" id="UP000030763">
    <property type="component" value="Unassembled WGS sequence"/>
</dbReference>
<protein>
    <recommendedName>
        <fullName evidence="7">RNA recognition motif domain-containing protein</fullName>
    </recommendedName>
</protein>
<feature type="compositionally biased region" description="Low complexity" evidence="2">
    <location>
        <begin position="109"/>
        <end position="164"/>
    </location>
</feature>
<gene>
    <name evidence="5" type="ORF">EMWEY_00030050</name>
</gene>
<dbReference type="FunFam" id="3.30.70.330:FF:000359">
    <property type="entry name" value="CUGBP Elav-like family member 2"/>
    <property type="match status" value="1"/>
</dbReference>
<dbReference type="GO" id="GO:0003723">
    <property type="term" value="F:RNA binding"/>
    <property type="evidence" value="ECO:0007669"/>
    <property type="project" value="UniProtKB-UniRule"/>
</dbReference>
<dbReference type="SMART" id="SM00360">
    <property type="entry name" value="RRM"/>
    <property type="match status" value="2"/>
</dbReference>
<dbReference type="PROSITE" id="PS50102">
    <property type="entry name" value="RRM"/>
    <property type="match status" value="2"/>
</dbReference>
<feature type="domain" description="RRM" evidence="4">
    <location>
        <begin position="250"/>
        <end position="331"/>
    </location>
</feature>
<feature type="region of interest" description="Disordered" evidence="2">
    <location>
        <begin position="1"/>
        <end position="172"/>
    </location>
</feature>
<dbReference type="PANTHER" id="PTHR15241:SF308">
    <property type="entry name" value="FLOWERING TIME CONTROL PROTEIN FCA ISOFORM X1"/>
    <property type="match status" value="1"/>
</dbReference>
<reference evidence="5" key="1">
    <citation type="submission" date="2013-10" db="EMBL/GenBank/DDBJ databases">
        <title>Genomic analysis of the causative agents of coccidiosis in chickens.</title>
        <authorList>
            <person name="Reid A.J."/>
            <person name="Blake D."/>
            <person name="Billington K."/>
            <person name="Browne H."/>
            <person name="Dunn M."/>
            <person name="Hung S."/>
            <person name="Kawahara F."/>
            <person name="Miranda-Saavedra D."/>
            <person name="Mourier T."/>
            <person name="Nagra H."/>
            <person name="Otto T.D."/>
            <person name="Rawlings N."/>
            <person name="Sanchez A."/>
            <person name="Sanders M."/>
            <person name="Subramaniam C."/>
            <person name="Tay Y."/>
            <person name="Dear P."/>
            <person name="Doerig C."/>
            <person name="Gruber A."/>
            <person name="Parkinson J."/>
            <person name="Shirley M."/>
            <person name="Wan K.L."/>
            <person name="Berriman M."/>
            <person name="Tomley F."/>
            <person name="Pain A."/>
        </authorList>
    </citation>
    <scope>NUCLEOTIDE SEQUENCE [LARGE SCALE GENOMIC DNA]</scope>
    <source>
        <strain evidence="5">Weybridge</strain>
    </source>
</reference>
<dbReference type="PROSITE" id="PS01159">
    <property type="entry name" value="WW_DOMAIN_1"/>
    <property type="match status" value="1"/>
</dbReference>
<dbReference type="RefSeq" id="XP_013337026.1">
    <property type="nucleotide sequence ID" value="XM_013481572.1"/>
</dbReference>
<feature type="compositionally biased region" description="Basic and acidic residues" evidence="2">
    <location>
        <begin position="44"/>
        <end position="55"/>
    </location>
</feature>
<keyword evidence="1" id="KW-0694">RNA-binding</keyword>
<feature type="compositionally biased region" description="Low complexity" evidence="2">
    <location>
        <begin position="19"/>
        <end position="33"/>
    </location>
</feature>
<dbReference type="SMART" id="SM00456">
    <property type="entry name" value="WW"/>
    <property type="match status" value="1"/>
</dbReference>
<dbReference type="OMA" id="QYAAMYP"/>
<evidence type="ECO:0008006" key="7">
    <source>
        <dbReference type="Google" id="ProtNLM"/>
    </source>
</evidence>
<dbReference type="InterPro" id="IPR036020">
    <property type="entry name" value="WW_dom_sf"/>
</dbReference>
<dbReference type="SUPFAM" id="SSF54928">
    <property type="entry name" value="RNA-binding domain, RBD"/>
    <property type="match status" value="2"/>
</dbReference>
<evidence type="ECO:0000256" key="1">
    <source>
        <dbReference type="PROSITE-ProRule" id="PRU00176"/>
    </source>
</evidence>
<dbReference type="InterPro" id="IPR012677">
    <property type="entry name" value="Nucleotide-bd_a/b_plait_sf"/>
</dbReference>
<feature type="compositionally biased region" description="Low complexity" evidence="2">
    <location>
        <begin position="58"/>
        <end position="69"/>
    </location>
</feature>
<dbReference type="Pfam" id="PF00076">
    <property type="entry name" value="RRM_1"/>
    <property type="match status" value="2"/>
</dbReference>
<accession>U6M8L8</accession>
<dbReference type="AlphaFoldDB" id="U6M8L8"/>
<dbReference type="SUPFAM" id="SSF51045">
    <property type="entry name" value="WW domain"/>
    <property type="match status" value="1"/>
</dbReference>
<dbReference type="InterPro" id="IPR035979">
    <property type="entry name" value="RBD_domain_sf"/>
</dbReference>
<dbReference type="InterPro" id="IPR000504">
    <property type="entry name" value="RRM_dom"/>
</dbReference>
<dbReference type="PANTHER" id="PTHR15241">
    <property type="entry name" value="TRANSFORMER-2-RELATED"/>
    <property type="match status" value="1"/>
</dbReference>
<dbReference type="InterPro" id="IPR001202">
    <property type="entry name" value="WW_dom"/>
</dbReference>
<evidence type="ECO:0000256" key="2">
    <source>
        <dbReference type="SAM" id="MobiDB-lite"/>
    </source>
</evidence>
<reference evidence="5" key="2">
    <citation type="submission" date="2013-10" db="EMBL/GenBank/DDBJ databases">
        <authorList>
            <person name="Aslett M."/>
        </authorList>
    </citation>
    <scope>NUCLEOTIDE SEQUENCE [LARGE SCALE GENOMIC DNA]</scope>
    <source>
        <strain evidence="5">Weybridge</strain>
    </source>
</reference>
<feature type="region of interest" description="Disordered" evidence="2">
    <location>
        <begin position="529"/>
        <end position="565"/>
    </location>
</feature>
<feature type="domain" description="RRM" evidence="4">
    <location>
        <begin position="434"/>
        <end position="512"/>
    </location>
</feature>
<dbReference type="PROSITE" id="PS50020">
    <property type="entry name" value="WW_DOMAIN_2"/>
    <property type="match status" value="1"/>
</dbReference>
<feature type="domain" description="WW" evidence="3">
    <location>
        <begin position="372"/>
        <end position="405"/>
    </location>
</feature>
<sequence>MSAGDMGEAASPVAASESQLQQQQEQQQMLPKQQDAEQQLDQRSVPEESLKRPDQEDMPQQQQQEQQLQSTTANGELPQQQPHHQEHREQEEQQHAPPPQPAQHEQQEQQDQPQQDQQQPEQQEQGQQQQGQQQQGQQQQGQQQQGQKQQGQKQQGQQQQQQHPLPHKAPPVEVKLFVGRVPRTVQEEQLRDIFSHTMGSLAFADAAIRALHGTLCLEEGASALVVKYAAGEAARLGLSAAAADGGIDKAKLFVGSIPRAATEEELRSFFKTFGSVEEVFILRDSGSGGGKGCAFIKYRYKEEALHAIKTLSGRHTFKGCNRPVDVRFAETKVKQPQQQHHLLQHQLGLQQHARLSPVAAAAAAAAAKNYNPRQAGPWREYFTSDCMPYYHNETNNVTTWEKPADFDALCGVSSSGRSGCCMQSGNDPTGPPGANIFIFHIPKDWGRQQLLSAFGGFGAVVSCYVALDKESGRNKGFGFVSYTTPAAAAAAVNAMNNCVVSNKRLNVSIKKGEEKHAALHLLSPAAAQQAKRQQQQHQQQQALQQQPHMQLQQQHNFQPQHHTIAQQQQPYCVPPVCSPMQPQQDDSNDTAAVAAAAAAAPAAVVGYSAGQQLSPYATQPQHQFPHC</sequence>
<evidence type="ECO:0000313" key="5">
    <source>
        <dbReference type="EMBL" id="CDJ60376.1"/>
    </source>
</evidence>
<evidence type="ECO:0000259" key="3">
    <source>
        <dbReference type="PROSITE" id="PS50020"/>
    </source>
</evidence>
<dbReference type="OrthoDB" id="267048at2759"/>
<evidence type="ECO:0000313" key="6">
    <source>
        <dbReference type="Proteomes" id="UP000030763"/>
    </source>
</evidence>
<keyword evidence="6" id="KW-1185">Reference proteome</keyword>
<dbReference type="GeneID" id="25336991"/>
<dbReference type="Gene3D" id="3.30.70.330">
    <property type="match status" value="3"/>
</dbReference>
<proteinExistence type="predicted"/>